<gene>
    <name evidence="2" type="ORF">DQ356_03330</name>
</gene>
<dbReference type="EMBL" id="QPIE01000002">
    <property type="protein sequence ID" value="RCU44061.1"/>
    <property type="molecule type" value="Genomic_DNA"/>
</dbReference>
<dbReference type="RefSeq" id="WP_114303040.1">
    <property type="nucleotide sequence ID" value="NZ_QPIE01000002.1"/>
</dbReference>
<dbReference type="Proteomes" id="UP000252172">
    <property type="component" value="Unassembled WGS sequence"/>
</dbReference>
<dbReference type="AlphaFoldDB" id="A0A368N3F1"/>
<organism evidence="2 3">
    <name type="scientific">Chryseobacterium lacus</name>
    <dbReference type="NCBI Taxonomy" id="2058346"/>
    <lineage>
        <taxon>Bacteria</taxon>
        <taxon>Pseudomonadati</taxon>
        <taxon>Bacteroidota</taxon>
        <taxon>Flavobacteriia</taxon>
        <taxon>Flavobacteriales</taxon>
        <taxon>Weeksellaceae</taxon>
        <taxon>Chryseobacterium group</taxon>
        <taxon>Chryseobacterium</taxon>
    </lineage>
</organism>
<feature type="transmembrane region" description="Helical" evidence="1">
    <location>
        <begin position="7"/>
        <end position="26"/>
    </location>
</feature>
<evidence type="ECO:0000256" key="1">
    <source>
        <dbReference type="SAM" id="Phobius"/>
    </source>
</evidence>
<evidence type="ECO:0000313" key="2">
    <source>
        <dbReference type="EMBL" id="RCU44061.1"/>
    </source>
</evidence>
<keyword evidence="1" id="KW-1133">Transmembrane helix</keyword>
<proteinExistence type="predicted"/>
<keyword evidence="3" id="KW-1185">Reference proteome</keyword>
<name>A0A368N3F1_9FLAO</name>
<sequence length="98" mass="11203">MKRFVNILVLAVFVNFMVLPTIAGLMDIEIPQTAIVMSEEENHSSSASFFEKTIPNQLNVHDFLKFFSAAIFRKLHFITDDNFHLSPYLSIFSPPPEV</sequence>
<keyword evidence="1" id="KW-0472">Membrane</keyword>
<keyword evidence="1" id="KW-0812">Transmembrane</keyword>
<evidence type="ECO:0000313" key="3">
    <source>
        <dbReference type="Proteomes" id="UP000252172"/>
    </source>
</evidence>
<comment type="caution">
    <text evidence="2">The sequence shown here is derived from an EMBL/GenBank/DDBJ whole genome shotgun (WGS) entry which is preliminary data.</text>
</comment>
<reference evidence="2 3" key="1">
    <citation type="submission" date="2018-07" db="EMBL/GenBank/DDBJ databases">
        <title>Chryseobacterium lacus sp. nov., isolated from lake water.</title>
        <authorList>
            <person name="Li C.-M."/>
        </authorList>
    </citation>
    <scope>NUCLEOTIDE SEQUENCE [LARGE SCALE GENOMIC DNA]</scope>
    <source>
        <strain evidence="2 3">YLOS41</strain>
    </source>
</reference>
<dbReference type="OrthoDB" id="1449621at2"/>
<accession>A0A368N3F1</accession>
<protein>
    <submittedName>
        <fullName evidence="2">Uncharacterized protein</fullName>
    </submittedName>
</protein>